<sequence>MKYERLEDAATFINERLRRAGYLRDIETICVHGAPESPLLADTAAGLVTEAQIANDKLVINTLNKLLNGIEALQKQLLAQEGRIKQLQRERPRSRDTSPSATKSHSRPSASPTPVPPIAITAQPAPALNRPQSRSIRKPIIDRAAQAQLRKYRLFIHHLRSQLRTSSRNTRPQDLTWHQVALPDVKKRPIPPVTTDLSKSLCSLTKQHAASQAALKDAKTFIEDANRYVYTRFVLDLRPSPPQSPHTSRDPALAELFRDWHEIRRILVT</sequence>
<protein>
    <submittedName>
        <fullName evidence="2">HHR125Cp</fullName>
    </submittedName>
</protein>
<dbReference type="RefSeq" id="XP_017989890.1">
    <property type="nucleotide sequence ID" value="XM_018134401.1"/>
</dbReference>
<reference evidence="2 3" key="1">
    <citation type="submission" date="2016-01" db="EMBL/GenBank/DDBJ databases">
        <title>Genome sequence of the yeast Holleya sinecauda.</title>
        <authorList>
            <person name="Dietrich F.S."/>
        </authorList>
    </citation>
    <scope>NUCLEOTIDE SEQUENCE [LARGE SCALE GENOMIC DNA]</scope>
    <source>
        <strain evidence="2 3">ATCC 58844</strain>
    </source>
</reference>
<dbReference type="Proteomes" id="UP000243052">
    <property type="component" value="Chromosome viii"/>
</dbReference>
<feature type="region of interest" description="Disordered" evidence="1">
    <location>
        <begin position="83"/>
        <end position="138"/>
    </location>
</feature>
<organism evidence="2 3">
    <name type="scientific">Eremothecium sinecaudum</name>
    <dbReference type="NCBI Taxonomy" id="45286"/>
    <lineage>
        <taxon>Eukaryota</taxon>
        <taxon>Fungi</taxon>
        <taxon>Dikarya</taxon>
        <taxon>Ascomycota</taxon>
        <taxon>Saccharomycotina</taxon>
        <taxon>Saccharomycetes</taxon>
        <taxon>Saccharomycetales</taxon>
        <taxon>Saccharomycetaceae</taxon>
        <taxon>Eremothecium</taxon>
    </lineage>
</organism>
<keyword evidence="3" id="KW-1185">Reference proteome</keyword>
<dbReference type="AlphaFoldDB" id="A0A0X8HWQ6"/>
<name>A0A0X8HWQ6_9SACH</name>
<feature type="compositionally biased region" description="Low complexity" evidence="1">
    <location>
        <begin position="118"/>
        <end position="127"/>
    </location>
</feature>
<evidence type="ECO:0000313" key="3">
    <source>
        <dbReference type="Proteomes" id="UP000243052"/>
    </source>
</evidence>
<dbReference type="GeneID" id="28726261"/>
<feature type="compositionally biased region" description="Basic and acidic residues" evidence="1">
    <location>
        <begin position="83"/>
        <end position="96"/>
    </location>
</feature>
<dbReference type="OrthoDB" id="4035321at2759"/>
<proteinExistence type="predicted"/>
<accession>A0A0X8HWQ6</accession>
<evidence type="ECO:0000313" key="2">
    <source>
        <dbReference type="EMBL" id="AMD22894.1"/>
    </source>
</evidence>
<evidence type="ECO:0000256" key="1">
    <source>
        <dbReference type="SAM" id="MobiDB-lite"/>
    </source>
</evidence>
<gene>
    <name evidence="2" type="ORF">AW171_hschr84955</name>
</gene>
<dbReference type="EMBL" id="CP014248">
    <property type="protein sequence ID" value="AMD22894.1"/>
    <property type="molecule type" value="Genomic_DNA"/>
</dbReference>